<dbReference type="AlphaFoldDB" id="A0A9J5X6Z4"/>
<name>A0A9J5X6Z4_SOLCO</name>
<reference evidence="1 2" key="1">
    <citation type="submission" date="2020-09" db="EMBL/GenBank/DDBJ databases">
        <title>De no assembly of potato wild relative species, Solanum commersonii.</title>
        <authorList>
            <person name="Cho K."/>
        </authorList>
    </citation>
    <scope>NUCLEOTIDE SEQUENCE [LARGE SCALE GENOMIC DNA]</scope>
    <source>
        <strain evidence="1">LZ3.2</strain>
        <tissue evidence="1">Leaf</tissue>
    </source>
</reference>
<organism evidence="1 2">
    <name type="scientific">Solanum commersonii</name>
    <name type="common">Commerson's wild potato</name>
    <name type="synonym">Commerson's nightshade</name>
    <dbReference type="NCBI Taxonomy" id="4109"/>
    <lineage>
        <taxon>Eukaryota</taxon>
        <taxon>Viridiplantae</taxon>
        <taxon>Streptophyta</taxon>
        <taxon>Embryophyta</taxon>
        <taxon>Tracheophyta</taxon>
        <taxon>Spermatophyta</taxon>
        <taxon>Magnoliopsida</taxon>
        <taxon>eudicotyledons</taxon>
        <taxon>Gunneridae</taxon>
        <taxon>Pentapetalae</taxon>
        <taxon>asterids</taxon>
        <taxon>lamiids</taxon>
        <taxon>Solanales</taxon>
        <taxon>Solanaceae</taxon>
        <taxon>Solanoideae</taxon>
        <taxon>Solaneae</taxon>
        <taxon>Solanum</taxon>
    </lineage>
</organism>
<dbReference type="OrthoDB" id="1306011at2759"/>
<sequence length="108" mass="12981">MEWLTGLFNVIFRTDKMPEERRWSRMVMLYKNKDEDEEEYVYLCEPIWIHTAVINYINNPFCKEIVGAVYGQKRELSLVRPILLYRVECWSIKITHAQKYKGSGDEDV</sequence>
<proteinExistence type="predicted"/>
<accession>A0A9J5X6Z4</accession>
<dbReference type="EMBL" id="JACXVP010000010">
    <property type="protein sequence ID" value="KAG5583511.1"/>
    <property type="molecule type" value="Genomic_DNA"/>
</dbReference>
<gene>
    <name evidence="1" type="ORF">H5410_054138</name>
</gene>
<evidence type="ECO:0000313" key="2">
    <source>
        <dbReference type="Proteomes" id="UP000824120"/>
    </source>
</evidence>
<evidence type="ECO:0000313" key="1">
    <source>
        <dbReference type="EMBL" id="KAG5583511.1"/>
    </source>
</evidence>
<keyword evidence="2" id="KW-1185">Reference proteome</keyword>
<dbReference type="Proteomes" id="UP000824120">
    <property type="component" value="Chromosome 10"/>
</dbReference>
<protein>
    <submittedName>
        <fullName evidence="1">Uncharacterized protein</fullName>
    </submittedName>
</protein>
<comment type="caution">
    <text evidence="1">The sequence shown here is derived from an EMBL/GenBank/DDBJ whole genome shotgun (WGS) entry which is preliminary data.</text>
</comment>